<gene>
    <name evidence="1" type="ORF">GCM10008932_15860</name>
</gene>
<evidence type="ECO:0000313" key="2">
    <source>
        <dbReference type="Proteomes" id="UP001501166"/>
    </source>
</evidence>
<keyword evidence="2" id="KW-1185">Reference proteome</keyword>
<dbReference type="Proteomes" id="UP001501166">
    <property type="component" value="Unassembled WGS sequence"/>
</dbReference>
<comment type="caution">
    <text evidence="1">The sequence shown here is derived from an EMBL/GenBank/DDBJ whole genome shotgun (WGS) entry which is preliminary data.</text>
</comment>
<organism evidence="1 2">
    <name type="scientific">Alkalibacterium iburiense</name>
    <dbReference type="NCBI Taxonomy" id="290589"/>
    <lineage>
        <taxon>Bacteria</taxon>
        <taxon>Bacillati</taxon>
        <taxon>Bacillota</taxon>
        <taxon>Bacilli</taxon>
        <taxon>Lactobacillales</taxon>
        <taxon>Carnobacteriaceae</taxon>
        <taxon>Alkalibacterium</taxon>
    </lineage>
</organism>
<dbReference type="SUPFAM" id="SSF89447">
    <property type="entry name" value="AbrB/MazE/MraZ-like"/>
    <property type="match status" value="1"/>
</dbReference>
<evidence type="ECO:0000313" key="1">
    <source>
        <dbReference type="EMBL" id="GAA0364335.1"/>
    </source>
</evidence>
<evidence type="ECO:0008006" key="3">
    <source>
        <dbReference type="Google" id="ProtNLM"/>
    </source>
</evidence>
<sequence>MNDKHIGKVIKHDSKYLLTIPDTIIKTLNLEDRDAVEFTIDERN</sequence>
<name>A0ABN0XHY6_9LACT</name>
<dbReference type="Gene3D" id="2.10.260.10">
    <property type="match status" value="1"/>
</dbReference>
<reference evidence="1 2" key="1">
    <citation type="journal article" date="2019" name="Int. J. Syst. Evol. Microbiol.">
        <title>The Global Catalogue of Microorganisms (GCM) 10K type strain sequencing project: providing services to taxonomists for standard genome sequencing and annotation.</title>
        <authorList>
            <consortium name="The Broad Institute Genomics Platform"/>
            <consortium name="The Broad Institute Genome Sequencing Center for Infectious Disease"/>
            <person name="Wu L."/>
            <person name="Ma J."/>
        </authorList>
    </citation>
    <scope>NUCLEOTIDE SEQUENCE [LARGE SCALE GENOMIC DNA]</scope>
    <source>
        <strain evidence="1 2">JCM 12662</strain>
    </source>
</reference>
<dbReference type="EMBL" id="BAAACW010000101">
    <property type="protein sequence ID" value="GAA0364335.1"/>
    <property type="molecule type" value="Genomic_DNA"/>
</dbReference>
<dbReference type="RefSeq" id="WP_343755467.1">
    <property type="nucleotide sequence ID" value="NZ_BAAACW010000101.1"/>
</dbReference>
<accession>A0ABN0XHY6</accession>
<protein>
    <recommendedName>
        <fullName evidence="3">SpoVT-AbrB domain-containing protein</fullName>
    </recommendedName>
</protein>
<dbReference type="InterPro" id="IPR037914">
    <property type="entry name" value="SpoVT-AbrB_sf"/>
</dbReference>
<proteinExistence type="predicted"/>